<dbReference type="PROSITE" id="PS51191">
    <property type="entry name" value="FEMABX"/>
    <property type="match status" value="1"/>
</dbReference>
<dbReference type="Proteomes" id="UP000018922">
    <property type="component" value="Chromosome I"/>
</dbReference>
<dbReference type="EMBL" id="HG794546">
    <property type="protein sequence ID" value="CDL00603.1"/>
    <property type="molecule type" value="Genomic_DNA"/>
</dbReference>
<keyword evidence="6" id="KW-0961">Cell wall biogenesis/degradation</keyword>
<dbReference type="InterPro" id="IPR050644">
    <property type="entry name" value="PG_Glycine_Bridge_Synth"/>
</dbReference>
<dbReference type="HOGENOM" id="CLU_072557_0_0_5"/>
<evidence type="ECO:0000256" key="4">
    <source>
        <dbReference type="ARBA" id="ARBA00022984"/>
    </source>
</evidence>
<evidence type="ECO:0000256" key="5">
    <source>
        <dbReference type="ARBA" id="ARBA00023315"/>
    </source>
</evidence>
<keyword evidence="2" id="KW-0808">Transferase</keyword>
<organism evidence="8 9">
    <name type="scientific">Magnetospirillum gryphiswaldense (strain DSM 6361 / JCM 21280 / NBRC 15271 / MSR-1)</name>
    <dbReference type="NCBI Taxonomy" id="431944"/>
    <lineage>
        <taxon>Bacteria</taxon>
        <taxon>Pseudomonadati</taxon>
        <taxon>Pseudomonadota</taxon>
        <taxon>Alphaproteobacteria</taxon>
        <taxon>Rhodospirillales</taxon>
        <taxon>Rhodospirillaceae</taxon>
        <taxon>Magnetospirillum</taxon>
    </lineage>
</organism>
<keyword evidence="9" id="KW-1185">Reference proteome</keyword>
<accession>V6F7Z1</accession>
<name>V6F7Z1_MAGGM</name>
<gene>
    <name evidence="8" type="ordered locus">MGMSRv2__3388</name>
</gene>
<evidence type="ECO:0000256" key="6">
    <source>
        <dbReference type="ARBA" id="ARBA00023316"/>
    </source>
</evidence>
<dbReference type="GO" id="GO:0009252">
    <property type="term" value="P:peptidoglycan biosynthetic process"/>
    <property type="evidence" value="ECO:0007669"/>
    <property type="project" value="UniProtKB-KW"/>
</dbReference>
<dbReference type="PANTHER" id="PTHR36174:SF1">
    <property type="entry name" value="LIPID II:GLYCINE GLYCYLTRANSFERASE"/>
    <property type="match status" value="1"/>
</dbReference>
<evidence type="ECO:0000313" key="8">
    <source>
        <dbReference type="EMBL" id="CDL00603.1"/>
    </source>
</evidence>
<keyword evidence="5" id="KW-0012">Acyltransferase</keyword>
<evidence type="ECO:0000259" key="7">
    <source>
        <dbReference type="Pfam" id="PF13480"/>
    </source>
</evidence>
<dbReference type="GO" id="GO:0071555">
    <property type="term" value="P:cell wall organization"/>
    <property type="evidence" value="ECO:0007669"/>
    <property type="project" value="UniProtKB-KW"/>
</dbReference>
<evidence type="ECO:0000256" key="1">
    <source>
        <dbReference type="ARBA" id="ARBA00009943"/>
    </source>
</evidence>
<protein>
    <recommendedName>
        <fullName evidence="7">BioF2-like acetyltransferase domain-containing protein</fullName>
    </recommendedName>
</protein>
<comment type="similarity">
    <text evidence="1">Belongs to the FemABX family.</text>
</comment>
<dbReference type="KEGG" id="mgy:MGMSRv2__3388"/>
<proteinExistence type="inferred from homology"/>
<dbReference type="Gene3D" id="3.40.630.30">
    <property type="match status" value="2"/>
</dbReference>
<feature type="domain" description="BioF2-like acetyltransferase" evidence="7">
    <location>
        <begin position="164"/>
        <end position="283"/>
    </location>
</feature>
<dbReference type="Pfam" id="PF13480">
    <property type="entry name" value="Acetyltransf_6"/>
    <property type="match status" value="1"/>
</dbReference>
<keyword evidence="3" id="KW-0133">Cell shape</keyword>
<dbReference type="GO" id="GO:0008360">
    <property type="term" value="P:regulation of cell shape"/>
    <property type="evidence" value="ECO:0007669"/>
    <property type="project" value="UniProtKB-KW"/>
</dbReference>
<dbReference type="SUPFAM" id="SSF55729">
    <property type="entry name" value="Acyl-CoA N-acyltransferases (Nat)"/>
    <property type="match status" value="2"/>
</dbReference>
<evidence type="ECO:0000256" key="3">
    <source>
        <dbReference type="ARBA" id="ARBA00022960"/>
    </source>
</evidence>
<reference evidence="8 9" key="1">
    <citation type="journal article" date="2014" name="Genome Announc.">
        <title>Complete genome sequence of Magnetospirillum gryphiswaldense MSR-1.</title>
        <authorList>
            <person name="Wang X."/>
            <person name="Wang Q."/>
            <person name="Zhang W."/>
            <person name="Wang Y."/>
            <person name="Li L."/>
            <person name="Wen T."/>
            <person name="Zhang T."/>
            <person name="Zhang Y."/>
            <person name="Xu J."/>
            <person name="Hu J."/>
            <person name="Li S."/>
            <person name="Liu L."/>
            <person name="Liu J."/>
            <person name="Jiang W."/>
            <person name="Tian J."/>
            <person name="Li Y."/>
            <person name="Schuler D."/>
            <person name="Wang L."/>
            <person name="Li J."/>
        </authorList>
    </citation>
    <scope>NUCLEOTIDE SEQUENCE [LARGE SCALE GENOMIC DNA]</scope>
    <source>
        <strain evidence="9">DSM 6361 / JCM 21280 / NBRC 15271 / MSR-1</strain>
    </source>
</reference>
<dbReference type="GO" id="GO:0016755">
    <property type="term" value="F:aminoacyltransferase activity"/>
    <property type="evidence" value="ECO:0007669"/>
    <property type="project" value="InterPro"/>
</dbReference>
<dbReference type="STRING" id="1430440.MGMSRv2__3388"/>
<keyword evidence="4" id="KW-0573">Peptidoglycan synthesis</keyword>
<dbReference type="AlphaFoldDB" id="V6F7Z1"/>
<dbReference type="InterPro" id="IPR038740">
    <property type="entry name" value="BioF2-like_GNAT_dom"/>
</dbReference>
<evidence type="ECO:0000256" key="2">
    <source>
        <dbReference type="ARBA" id="ARBA00022679"/>
    </source>
</evidence>
<dbReference type="InterPro" id="IPR016181">
    <property type="entry name" value="Acyl_CoA_acyltransferase"/>
</dbReference>
<dbReference type="InterPro" id="IPR003447">
    <property type="entry name" value="FEMABX"/>
</dbReference>
<sequence length="309" mass="34102">MFDFTFDSLTRSQWEDLFTQAGQSALVQSWAYGEAKRAEGWSPRRLLISQDGQPLALAQVLEKRVAGLARIARLNRGPVWLGPLALEDQLEIITALRRPWRLWRAAALFIAPELGQDHAPRLGLIRRKAPCWGSAWIDLAQPLDVLRKRLDGKWRNMLVGAEKAGLSADVSASAESRLWLMGHYAALMRDKHFTGMPPAQIAALAQSLYRPEDLLVIRALAPDGEPVGGILLARHGASATYLVGWNGDMGRKLKANNFLLWQAVVTLKAQGCLWLDLGGIDADLTPGIAAFKRGMKGEEYCLAGEFLSL</sequence>
<dbReference type="PANTHER" id="PTHR36174">
    <property type="entry name" value="LIPID II:GLYCINE GLYCYLTRANSFERASE"/>
    <property type="match status" value="1"/>
</dbReference>
<evidence type="ECO:0000313" key="9">
    <source>
        <dbReference type="Proteomes" id="UP000018922"/>
    </source>
</evidence>
<dbReference type="eggNOG" id="COG2348">
    <property type="taxonomic scope" value="Bacteria"/>
</dbReference>